<reference evidence="10" key="2">
    <citation type="submission" date="2012-06" db="EMBL/GenBank/DDBJ databases">
        <title>Annotation of the Genome Sequence of Fusarium oxysporum NRRL32931.</title>
        <authorList>
            <consortium name="The Broad Institute Genomics Platform"/>
            <person name="Ma L.-J."/>
            <person name="Corby-Kistler H."/>
            <person name="Broz K."/>
            <person name="Gale L.R."/>
            <person name="Jonkers W."/>
            <person name="O'Donnell K."/>
            <person name="Ploetz R."/>
            <person name="Steinberg C."/>
            <person name="Schwartz D.C."/>
            <person name="VanEtten H."/>
            <person name="Zhou S."/>
            <person name="Young S.K."/>
            <person name="Zeng Q."/>
            <person name="Gargeya S."/>
            <person name="Fitzgerald M."/>
            <person name="Abouelleil A."/>
            <person name="Alvarado L."/>
            <person name="Chapman S.B."/>
            <person name="Gainer-Dewar J."/>
            <person name="Goldberg J."/>
            <person name="Griggs A."/>
            <person name="Gujja S."/>
            <person name="Hansen M."/>
            <person name="Howarth C."/>
            <person name="Imamovic A."/>
            <person name="Ireland A."/>
            <person name="Larimer J."/>
            <person name="McCowan C."/>
            <person name="Murphy C."/>
            <person name="Pearson M."/>
            <person name="Poon T.W."/>
            <person name="Priest M."/>
            <person name="Roberts A."/>
            <person name="Saif S."/>
            <person name="Shea T."/>
            <person name="Sykes S."/>
            <person name="Wortman J."/>
            <person name="Nusbaum C."/>
            <person name="Birren B."/>
        </authorList>
    </citation>
    <scope>NUCLEOTIDE SEQUENCE</scope>
    <source>
        <strain evidence="10">NRRL 32931</strain>
    </source>
</reference>
<organism evidence="10 11">
    <name type="scientific">Fusarium oxysporum NRRL 32931</name>
    <dbReference type="NCBI Taxonomy" id="660029"/>
    <lineage>
        <taxon>Eukaryota</taxon>
        <taxon>Fungi</taxon>
        <taxon>Dikarya</taxon>
        <taxon>Ascomycota</taxon>
        <taxon>Pezizomycotina</taxon>
        <taxon>Sordariomycetes</taxon>
        <taxon>Hypocreomycetidae</taxon>
        <taxon>Hypocreales</taxon>
        <taxon>Nectriaceae</taxon>
        <taxon>Fusarium</taxon>
        <taxon>Fusarium oxysporum species complex</taxon>
    </lineage>
</organism>
<dbReference type="Gene3D" id="1.10.10.10">
    <property type="entry name" value="Winged helix-like DNA-binding domain superfamily/Winged helix DNA-binding domain"/>
    <property type="match status" value="1"/>
</dbReference>
<dbReference type="Pfam" id="PF00250">
    <property type="entry name" value="Forkhead"/>
    <property type="match status" value="1"/>
</dbReference>
<dbReference type="SMART" id="SM00339">
    <property type="entry name" value="FH"/>
    <property type="match status" value="1"/>
</dbReference>
<dbReference type="EMBL" id="JH717845">
    <property type="protein sequence ID" value="EWY86575.1"/>
    <property type="molecule type" value="Genomic_DNA"/>
</dbReference>
<evidence type="ECO:0000259" key="8">
    <source>
        <dbReference type="PROSITE" id="PS50006"/>
    </source>
</evidence>
<dbReference type="AlphaFoldDB" id="W9I0P2"/>
<evidence type="ECO:0000256" key="5">
    <source>
        <dbReference type="ARBA" id="ARBA00023242"/>
    </source>
</evidence>
<dbReference type="Pfam" id="PF00498">
    <property type="entry name" value="FHA"/>
    <property type="match status" value="1"/>
</dbReference>
<dbReference type="EMBL" id="JH717845">
    <property type="protein sequence ID" value="EWY86576.1"/>
    <property type="molecule type" value="Genomic_DNA"/>
</dbReference>
<dbReference type="CDD" id="cd22701">
    <property type="entry name" value="FHA_FKH1-like"/>
    <property type="match status" value="1"/>
</dbReference>
<evidence type="ECO:0000313" key="11">
    <source>
        <dbReference type="Proteomes" id="UP000030753"/>
    </source>
</evidence>
<feature type="compositionally biased region" description="Polar residues" evidence="7">
    <location>
        <begin position="567"/>
        <end position="581"/>
    </location>
</feature>
<dbReference type="Proteomes" id="UP000030753">
    <property type="component" value="Unassembled WGS sequence"/>
</dbReference>
<evidence type="ECO:0000256" key="7">
    <source>
        <dbReference type="SAM" id="MobiDB-lite"/>
    </source>
</evidence>
<dbReference type="CDD" id="cd00059">
    <property type="entry name" value="FH_FOX"/>
    <property type="match status" value="1"/>
</dbReference>
<dbReference type="InterPro" id="IPR008984">
    <property type="entry name" value="SMAD_FHA_dom_sf"/>
</dbReference>
<feature type="domain" description="Fork-head" evidence="9">
    <location>
        <begin position="348"/>
        <end position="444"/>
    </location>
</feature>
<dbReference type="InterPro" id="IPR036390">
    <property type="entry name" value="WH_DNA-bd_sf"/>
</dbReference>
<dbReference type="PROSITE" id="PS00658">
    <property type="entry name" value="FORK_HEAD_2"/>
    <property type="match status" value="1"/>
</dbReference>
<gene>
    <name evidence="10" type="ORF">FOYG_11061</name>
</gene>
<dbReference type="InterPro" id="IPR030456">
    <property type="entry name" value="TF_fork_head_CS_2"/>
</dbReference>
<dbReference type="Gene3D" id="2.60.200.20">
    <property type="match status" value="1"/>
</dbReference>
<feature type="region of interest" description="Disordered" evidence="7">
    <location>
        <begin position="598"/>
        <end position="654"/>
    </location>
</feature>
<evidence type="ECO:0000256" key="6">
    <source>
        <dbReference type="PROSITE-ProRule" id="PRU00089"/>
    </source>
</evidence>
<feature type="compositionally biased region" description="Polar residues" evidence="7">
    <location>
        <begin position="449"/>
        <end position="458"/>
    </location>
</feature>
<keyword evidence="3 6" id="KW-0238">DNA-binding</keyword>
<feature type="region of interest" description="Disordered" evidence="7">
    <location>
        <begin position="64"/>
        <end position="121"/>
    </location>
</feature>
<feature type="compositionally biased region" description="Polar residues" evidence="7">
    <location>
        <begin position="526"/>
        <end position="545"/>
    </location>
</feature>
<evidence type="ECO:0000256" key="3">
    <source>
        <dbReference type="ARBA" id="ARBA00023125"/>
    </source>
</evidence>
<dbReference type="InterPro" id="IPR036388">
    <property type="entry name" value="WH-like_DNA-bd_sf"/>
</dbReference>
<dbReference type="InterPro" id="IPR018122">
    <property type="entry name" value="TF_fork_head_CS_1"/>
</dbReference>
<dbReference type="GO" id="GO:0000981">
    <property type="term" value="F:DNA-binding transcription factor activity, RNA polymerase II-specific"/>
    <property type="evidence" value="ECO:0007669"/>
    <property type="project" value="TreeGrafter"/>
</dbReference>
<dbReference type="PROSITE" id="PS50006">
    <property type="entry name" value="FHA_DOMAIN"/>
    <property type="match status" value="1"/>
</dbReference>
<proteinExistence type="predicted"/>
<name>W9I0P2_FUSOX</name>
<accession>W9I0P2</accession>
<dbReference type="FunFam" id="1.10.10.10:FF:000030">
    <property type="entry name" value="Forkhead box protein K2"/>
    <property type="match status" value="1"/>
</dbReference>
<dbReference type="PROSITE" id="PS50039">
    <property type="entry name" value="FORK_HEAD_3"/>
    <property type="match status" value="1"/>
</dbReference>
<feature type="compositionally biased region" description="Low complexity" evidence="7">
    <location>
        <begin position="314"/>
        <end position="327"/>
    </location>
</feature>
<dbReference type="SUPFAM" id="SSF49879">
    <property type="entry name" value="SMAD/FHA domain"/>
    <property type="match status" value="1"/>
</dbReference>
<dbReference type="InterPro" id="IPR000253">
    <property type="entry name" value="FHA_dom"/>
</dbReference>
<protein>
    <submittedName>
        <fullName evidence="10">Uncharacterized protein</fullName>
    </submittedName>
</protein>
<evidence type="ECO:0000256" key="4">
    <source>
        <dbReference type="ARBA" id="ARBA00023163"/>
    </source>
</evidence>
<dbReference type="SMART" id="SM00240">
    <property type="entry name" value="FHA"/>
    <property type="match status" value="1"/>
</dbReference>
<dbReference type="PRINTS" id="PR00053">
    <property type="entry name" value="FORKHEAD"/>
</dbReference>
<evidence type="ECO:0000256" key="2">
    <source>
        <dbReference type="ARBA" id="ARBA00023015"/>
    </source>
</evidence>
<keyword evidence="5 6" id="KW-0539">Nucleus</keyword>
<dbReference type="SUPFAM" id="SSF46785">
    <property type="entry name" value="Winged helix' DNA-binding domain"/>
    <property type="match status" value="1"/>
</dbReference>
<dbReference type="PANTHER" id="PTHR45881:SF1">
    <property type="entry name" value="FORK HEAD PROTEIN HOMOLOG 2"/>
    <property type="match status" value="1"/>
</dbReference>
<dbReference type="EMBL" id="JH717845">
    <property type="protein sequence ID" value="EWY86574.1"/>
    <property type="molecule type" value="Genomic_DNA"/>
</dbReference>
<dbReference type="PROSITE" id="PS00657">
    <property type="entry name" value="FORK_HEAD_1"/>
    <property type="match status" value="1"/>
</dbReference>
<reference evidence="10 11" key="1">
    <citation type="submission" date="2011-06" db="EMBL/GenBank/DDBJ databases">
        <title>The Genome Sequence of Fusarium oxysporum FOSC 3-a.</title>
        <authorList>
            <consortium name="The Broad Institute Genome Sequencing Platform"/>
            <person name="Ma L.-J."/>
            <person name="Gale L.R."/>
            <person name="Schwartz D.C."/>
            <person name="Zhou S."/>
            <person name="Corby-Kistler H."/>
            <person name="Young S.K."/>
            <person name="Zeng Q."/>
            <person name="Gargeya S."/>
            <person name="Fitzgerald M."/>
            <person name="Haas B."/>
            <person name="Abouelleil A."/>
            <person name="Alvarado L."/>
            <person name="Arachchi H.M."/>
            <person name="Berlin A."/>
            <person name="Brown A."/>
            <person name="Chapman S.B."/>
            <person name="Chen Z."/>
            <person name="Dunbar C."/>
            <person name="Freedman E."/>
            <person name="Gearin G."/>
            <person name="Gellesch M."/>
            <person name="Goldberg J."/>
            <person name="Griggs A."/>
            <person name="Gujja S."/>
            <person name="Heiman D."/>
            <person name="Howarth C."/>
            <person name="Larson L."/>
            <person name="Lui A."/>
            <person name="MacDonald P.J.P."/>
            <person name="Mehta T."/>
            <person name="Montmayeur A."/>
            <person name="Murphy C."/>
            <person name="Neiman D."/>
            <person name="Pearson M."/>
            <person name="Priest M."/>
            <person name="Roberts A."/>
            <person name="Saif S."/>
            <person name="Shea T."/>
            <person name="Shenoy N."/>
            <person name="Sisk P."/>
            <person name="Stolte C."/>
            <person name="Sykes S."/>
            <person name="Wortman J."/>
            <person name="Nusbaum C."/>
            <person name="Birren B."/>
        </authorList>
    </citation>
    <scope>NUCLEOTIDE SEQUENCE [LARGE SCALE GENOMIC DNA]</scope>
    <source>
        <strain evidence="11">FOSC 3-a</strain>
        <strain evidence="10">NRRL 32931</strain>
    </source>
</reference>
<feature type="domain" description="FHA" evidence="8">
    <location>
        <begin position="173"/>
        <end position="240"/>
    </location>
</feature>
<evidence type="ECO:0000256" key="1">
    <source>
        <dbReference type="ARBA" id="ARBA00004123"/>
    </source>
</evidence>
<feature type="region of interest" description="Disordered" evidence="7">
    <location>
        <begin position="285"/>
        <end position="327"/>
    </location>
</feature>
<evidence type="ECO:0000313" key="10">
    <source>
        <dbReference type="EMBL" id="EWY86574.1"/>
    </source>
</evidence>
<dbReference type="GO" id="GO:0005634">
    <property type="term" value="C:nucleus"/>
    <property type="evidence" value="ECO:0007669"/>
    <property type="project" value="UniProtKB-SubCell"/>
</dbReference>
<evidence type="ECO:0000259" key="9">
    <source>
        <dbReference type="PROSITE" id="PS50039"/>
    </source>
</evidence>
<keyword evidence="2" id="KW-0805">Transcription regulation</keyword>
<dbReference type="InterPro" id="IPR001766">
    <property type="entry name" value="Fork_head_dom"/>
</dbReference>
<dbReference type="GO" id="GO:0000978">
    <property type="term" value="F:RNA polymerase II cis-regulatory region sequence-specific DNA binding"/>
    <property type="evidence" value="ECO:0007669"/>
    <property type="project" value="TreeGrafter"/>
</dbReference>
<sequence>MIHSLIDDTTLPDLIISHSRVNPRGHQNTPCDLKITTIARVQISTLPSSFRRHSVVVHSCLPAMPPSAKRASRARREPRKAATSNADTSPGDVEDSSPSRPAKRRKKVQEDEDPPAPNDDQLVSQITQHLRSQEVQASKDHANVIHEAKGDGVKAYAKVAAQDWTFYITKLNVNIGRAPETSHNSQTVGSDEDESYVHIDLGPSKMVSREHATISFDSKDEKWFLHVKGRNGAKVDSQPVKAGQAHPLTSGEVIEIGNVEMMFVLPSEITPLTVHPIYLQRAGVSVHTPQSRTSRRQPLIAPAPPEYKRPGTPPSAQSTAKSPAASTPAVMVGANGVDLSQDENQHIKPQYSYAQMITQAILNAPDGKLNLNGIYTYIMNTYAYYRHQQAAGWQNSIRHNLSLNKSFDKVARLTDEPGKGMKWQIVPEAREEMIRNAYRVGRGGHRGSSAPSSPNQLAYITHGPRDMASREPPSARRRRASPPASPQPPGSSLLIPQSTPDRSFGRNATMMIDGSPLPRPRKTPARDSSFSVYNPQSPTLTSSYQEDGGSFVTPAPPRMHPKLAPPSTAQRPSQHMPTSSPAPFWKYADIGSTPLKPLGGYDVSPTKAGGVLPSQSSSPPRGDKSPLSSPSRPQKSSPQPIAQPAEAEEEHGFDLTKGFQSIGAYHAPVGGGASILQGRT</sequence>
<comment type="subcellular location">
    <subcellularLocation>
        <location evidence="1 6">Nucleus</location>
    </subcellularLocation>
</comment>
<dbReference type="PANTHER" id="PTHR45881">
    <property type="entry name" value="CHECKPOINT SUPPRESSOR 1-LIKE, ISOFORM A-RELATED"/>
    <property type="match status" value="1"/>
</dbReference>
<feature type="region of interest" description="Disordered" evidence="7">
    <location>
        <begin position="441"/>
        <end position="584"/>
    </location>
</feature>
<dbReference type="HOGENOM" id="CLU_007090_1_0_1"/>
<feature type="compositionally biased region" description="Low complexity" evidence="7">
    <location>
        <begin position="625"/>
        <end position="645"/>
    </location>
</feature>
<feature type="DNA-binding region" description="Fork-head" evidence="6">
    <location>
        <begin position="348"/>
        <end position="444"/>
    </location>
</feature>
<keyword evidence="4" id="KW-0804">Transcription</keyword>